<protein>
    <submittedName>
        <fullName evidence="1">DUF3445 domain-containing protein</fullName>
    </submittedName>
</protein>
<dbReference type="Pfam" id="PF11927">
    <property type="entry name" value="HODM_asu-like"/>
    <property type="match status" value="1"/>
</dbReference>
<comment type="caution">
    <text evidence="1">The sequence shown here is derived from an EMBL/GenBank/DDBJ whole genome shotgun (WGS) entry which is preliminary data.</text>
</comment>
<dbReference type="Proteomes" id="UP000772618">
    <property type="component" value="Unassembled WGS sequence"/>
</dbReference>
<accession>A0ABS5VMZ1</accession>
<reference evidence="1 2" key="1">
    <citation type="submission" date="2021-05" db="EMBL/GenBank/DDBJ databases">
        <title>A Polyphasic approach of four new species of the genus Ohtaekwangia: Ohtaekwangia histidinii sp. nov., Ohtaekwangia cretensis sp. nov., Ohtaekwangia indiensis sp. nov., Ohtaekwangia reichenbachii sp. nov. from diverse environment.</title>
        <authorList>
            <person name="Octaviana S."/>
        </authorList>
    </citation>
    <scope>NUCLEOTIDE SEQUENCE [LARGE SCALE GENOMIC DNA]</scope>
    <source>
        <strain evidence="1 2">PWU20</strain>
    </source>
</reference>
<organism evidence="1 2">
    <name type="scientific">Chryseosolibacter indicus</name>
    <dbReference type="NCBI Taxonomy" id="2782351"/>
    <lineage>
        <taxon>Bacteria</taxon>
        <taxon>Pseudomonadati</taxon>
        <taxon>Bacteroidota</taxon>
        <taxon>Cytophagia</taxon>
        <taxon>Cytophagales</taxon>
        <taxon>Chryseotaleaceae</taxon>
        <taxon>Chryseosolibacter</taxon>
    </lineage>
</organism>
<name>A0ABS5VMZ1_9BACT</name>
<keyword evidence="2" id="KW-1185">Reference proteome</keyword>
<dbReference type="RefSeq" id="WP_254151994.1">
    <property type="nucleotide sequence ID" value="NZ_JAHESD010000004.1"/>
</dbReference>
<gene>
    <name evidence="1" type="ORF">KK060_02935</name>
</gene>
<evidence type="ECO:0000313" key="2">
    <source>
        <dbReference type="Proteomes" id="UP000772618"/>
    </source>
</evidence>
<sequence>MKYLPFILGTYSTAPGLTLMNKATPGKDQLVFHIDETYKEYLNNKVMCRKEDIRKYYLEHALATSTTALINRYILHQLVKEYPEQFIFENDDNNYSLVNRTTEEKIQWSDDWTSVEGNLYLSLFDALCCQLQEDVAVFQIDDNEKDYLTAIHLCAPNHWSPAAKIGKPFDQIHEPVPNMERVTSHYFKMLSSIINSRGPFTRFAWGIATDTRLNHHPEPPPHTDAAIWNGRQTNNTNQLFFIRTERQNLIGFPEVNTFLFTIRTYFYEVDILTDKEKSALLTAVNSMSAETLRYKGLDKTFHSLKSKLLS</sequence>
<proteinExistence type="predicted"/>
<evidence type="ECO:0000313" key="1">
    <source>
        <dbReference type="EMBL" id="MBT1702215.1"/>
    </source>
</evidence>
<dbReference type="EMBL" id="JAHESD010000004">
    <property type="protein sequence ID" value="MBT1702215.1"/>
    <property type="molecule type" value="Genomic_DNA"/>
</dbReference>
<dbReference type="InterPro" id="IPR021848">
    <property type="entry name" value="HODM_asu-like"/>
</dbReference>